<keyword evidence="1 3" id="KW-0489">Methyltransferase</keyword>
<dbReference type="SUPFAM" id="SSF53335">
    <property type="entry name" value="S-adenosyl-L-methionine-dependent methyltransferases"/>
    <property type="match status" value="1"/>
</dbReference>
<evidence type="ECO:0000313" key="3">
    <source>
        <dbReference type="EMBL" id="SDO68769.1"/>
    </source>
</evidence>
<sequence length="367" mass="39262">MTPLDGRIREEIARDGPMRLDRFWNLCLFDPAEGYYSRRDPFGAAGDFVTAPGISQMFGELVGAWIVAAWRALGSPSPVLLAEAGPGDGTLIHDMLRTVRQLDPAFMRALKPRLVERSDRLAARQIERLASFDLPVRRVRAIGELEAWPTLLVANELLDAVAIRQFEFRSGAWGERVVTRGPADALAFEVRPPAGGLPAALADPRAPQATEGDVFEVSPERDRIVADIASHLASHGGAALAFDYGHLRTAYGDTLQALRSHQRSSPLADCGQADITSHVDFAQARRIAEACGCTAAATTQGAFLLALGLRERAGALGAAATEATRADIVRAARRLAGDGEGEMGVLFKTLAVSPRPLPLPPFEGSGA</sequence>
<evidence type="ECO:0000256" key="1">
    <source>
        <dbReference type="ARBA" id="ARBA00022603"/>
    </source>
</evidence>
<keyword evidence="4" id="KW-1185">Reference proteome</keyword>
<dbReference type="Proteomes" id="UP000198793">
    <property type="component" value="Unassembled WGS sequence"/>
</dbReference>
<gene>
    <name evidence="3" type="ORF">SAMN05192530_11079</name>
</gene>
<dbReference type="PANTHER" id="PTHR12049">
    <property type="entry name" value="PROTEIN ARGININE METHYLTRANSFERASE NDUFAF7, MITOCHONDRIAL"/>
    <property type="match status" value="1"/>
</dbReference>
<protein>
    <submittedName>
        <fullName evidence="3">SAM-dependent methyltransferase, MidA family</fullName>
    </submittedName>
</protein>
<keyword evidence="2 3" id="KW-0808">Transferase</keyword>
<dbReference type="InterPro" id="IPR003788">
    <property type="entry name" value="NDUFAF7"/>
</dbReference>
<accession>A0A1H0LKN7</accession>
<dbReference type="InterPro" id="IPR038375">
    <property type="entry name" value="NDUFAF7_sf"/>
</dbReference>
<dbReference type="GO" id="GO:0035243">
    <property type="term" value="F:protein-arginine omega-N symmetric methyltransferase activity"/>
    <property type="evidence" value="ECO:0007669"/>
    <property type="project" value="TreeGrafter"/>
</dbReference>
<dbReference type="InterPro" id="IPR029063">
    <property type="entry name" value="SAM-dependent_MTases_sf"/>
</dbReference>
<dbReference type="PANTHER" id="PTHR12049:SF7">
    <property type="entry name" value="PROTEIN ARGININE METHYLTRANSFERASE NDUFAF7, MITOCHONDRIAL"/>
    <property type="match status" value="1"/>
</dbReference>
<dbReference type="STRING" id="1166073.SAMN05192530_11079"/>
<dbReference type="Pfam" id="PF02636">
    <property type="entry name" value="Methyltransf_28"/>
    <property type="match status" value="1"/>
</dbReference>
<evidence type="ECO:0000313" key="4">
    <source>
        <dbReference type="Proteomes" id="UP000198793"/>
    </source>
</evidence>
<dbReference type="RefSeq" id="WP_244519710.1">
    <property type="nucleotide sequence ID" value="NZ_FNIT01000010.1"/>
</dbReference>
<reference evidence="3 4" key="1">
    <citation type="submission" date="2016-10" db="EMBL/GenBank/DDBJ databases">
        <authorList>
            <person name="de Groot N.N."/>
        </authorList>
    </citation>
    <scope>NUCLEOTIDE SEQUENCE [LARGE SCALE GENOMIC DNA]</scope>
    <source>
        <strain evidence="4">L7-484,KACC 16230,DSM 25025</strain>
    </source>
</reference>
<dbReference type="EMBL" id="FNIT01000010">
    <property type="protein sequence ID" value="SDO68769.1"/>
    <property type="molecule type" value="Genomic_DNA"/>
</dbReference>
<dbReference type="Gene3D" id="3.40.50.12710">
    <property type="match status" value="1"/>
</dbReference>
<dbReference type="AlphaFoldDB" id="A0A1H0LKN7"/>
<dbReference type="GO" id="GO:0032259">
    <property type="term" value="P:methylation"/>
    <property type="evidence" value="ECO:0007669"/>
    <property type="project" value="UniProtKB-KW"/>
</dbReference>
<proteinExistence type="predicted"/>
<name>A0A1H0LKN7_9HYPH</name>
<evidence type="ECO:0000256" key="2">
    <source>
        <dbReference type="ARBA" id="ARBA00022679"/>
    </source>
</evidence>
<organism evidence="3 4">
    <name type="scientific">Aureimonas jatrophae</name>
    <dbReference type="NCBI Taxonomy" id="1166073"/>
    <lineage>
        <taxon>Bacteria</taxon>
        <taxon>Pseudomonadati</taxon>
        <taxon>Pseudomonadota</taxon>
        <taxon>Alphaproteobacteria</taxon>
        <taxon>Hyphomicrobiales</taxon>
        <taxon>Aurantimonadaceae</taxon>
        <taxon>Aureimonas</taxon>
    </lineage>
</organism>